<dbReference type="PANTHER" id="PTHR42736:SF1">
    <property type="entry name" value="PROTEIN-GLUTAMINE GAMMA-GLUTAMYLTRANSFERASE"/>
    <property type="match status" value="1"/>
</dbReference>
<protein>
    <submittedName>
        <fullName evidence="4">DUF4129 domain-containing transglutaminase family protein</fullName>
    </submittedName>
</protein>
<reference evidence="5" key="1">
    <citation type="journal article" date="2019" name="Int. J. Syst. Evol. Microbiol.">
        <title>The Global Catalogue of Microorganisms (GCM) 10K type strain sequencing project: providing services to taxonomists for standard genome sequencing and annotation.</title>
        <authorList>
            <consortium name="The Broad Institute Genomics Platform"/>
            <consortium name="The Broad Institute Genome Sequencing Center for Infectious Disease"/>
            <person name="Wu L."/>
            <person name="Ma J."/>
        </authorList>
    </citation>
    <scope>NUCLEOTIDE SEQUENCE [LARGE SCALE GENOMIC DNA]</scope>
    <source>
        <strain evidence="5">CCM 8951</strain>
    </source>
</reference>
<feature type="compositionally biased region" description="Low complexity" evidence="1">
    <location>
        <begin position="564"/>
        <end position="601"/>
    </location>
</feature>
<sequence length="736" mass="82936">MPKWLRNLIPLGLSLWLVAVVMRVFVSINPIDNTSLLIGAIIFSGLLVWGLSLTRLNQLLKLLIIVFDLLFWLSRLLATNRLDFVSWLSRYFPQIYKTILQLGNTGGVDMPQTLAVTLGLILVMGLFMLIIDYQQPLIAVLIALAYLMAVHIFNGNDLLGAYFQVSLILCLLLIWRNFSTDHSWKIMTIGLLPILIVSGIFYLVNTQTTFNGNLVVNTVALRNRLNAAGFYDAIDAYADRSRQTGFTENNQKLGGPIHDDNTVIMTVIQRTPHYLRVGAKDTYDGKGWERMGRILTSDDPRPYSQTTQEWPLVLKDEETADSIYDSTPEQVEIINPQEQSFIALPYGKLTLTNVGPGPELSYYDQTSNRLYPSTNIAYQTIDMTIADKNVTDAQLENVGAVDLTSMSYYLQLPAKLPARIKTLAEKVTKNAPTYYDKVTAITDFLSTDDQFTYSKVDTPTTPKNRDYVDYFLFDSKIGYCDNFSSAMVIMLRTLNIPARWTKGFNDGAAVKQLANGRKRYAITNSDAHSWPEVYFPAYGWLPFEPTPGFYNEDQPQATTERSETTSISSQSESSSSSSSSASSKATSTRSSSQTAADTQTDDSTSIPEWLRLVLLIIILLLIILTAPRILLIVFHQRSRRITAAKFPHFYRQLLWLLRIVAKRAPSQSLTSYAHQIDHQLELPAAFTQITASYEAQVFGAQLAKPQVAEFDLLFAVLTKNHYGNWYYLLKRLKSTT</sequence>
<comment type="caution">
    <text evidence="4">The sequence shown here is derived from an EMBL/GenBank/DDBJ whole genome shotgun (WGS) entry which is preliminary data.</text>
</comment>
<dbReference type="RefSeq" id="WP_164506530.1">
    <property type="nucleotide sequence ID" value="NZ_JBHTOF010000032.1"/>
</dbReference>
<feature type="transmembrane region" description="Helical" evidence="2">
    <location>
        <begin position="187"/>
        <end position="204"/>
    </location>
</feature>
<name>A0ABW4DNJ5_9LACO</name>
<evidence type="ECO:0000313" key="4">
    <source>
        <dbReference type="EMBL" id="MFD1465376.1"/>
    </source>
</evidence>
<keyword evidence="2" id="KW-0812">Transmembrane</keyword>
<feature type="transmembrane region" description="Helical" evidence="2">
    <location>
        <begin position="137"/>
        <end position="153"/>
    </location>
</feature>
<dbReference type="InterPro" id="IPR002931">
    <property type="entry name" value="Transglutaminase-like"/>
</dbReference>
<proteinExistence type="predicted"/>
<evidence type="ECO:0000313" key="5">
    <source>
        <dbReference type="Proteomes" id="UP001597244"/>
    </source>
</evidence>
<feature type="transmembrane region" description="Helical" evidence="2">
    <location>
        <begin position="59"/>
        <end position="78"/>
    </location>
</feature>
<dbReference type="Gene3D" id="3.10.620.30">
    <property type="match status" value="1"/>
</dbReference>
<dbReference type="InterPro" id="IPR038765">
    <property type="entry name" value="Papain-like_cys_pep_sf"/>
</dbReference>
<dbReference type="Pfam" id="PF01841">
    <property type="entry name" value="Transglut_core"/>
    <property type="match status" value="1"/>
</dbReference>
<feature type="transmembrane region" description="Helical" evidence="2">
    <location>
        <begin position="7"/>
        <end position="28"/>
    </location>
</feature>
<accession>A0ABW4DNJ5</accession>
<gene>
    <name evidence="4" type="ORF">ACFQ4L_04620</name>
</gene>
<feature type="region of interest" description="Disordered" evidence="1">
    <location>
        <begin position="551"/>
        <end position="601"/>
    </location>
</feature>
<feature type="transmembrane region" description="Helical" evidence="2">
    <location>
        <begin position="34"/>
        <end position="52"/>
    </location>
</feature>
<feature type="transmembrane region" description="Helical" evidence="2">
    <location>
        <begin position="159"/>
        <end position="175"/>
    </location>
</feature>
<feature type="domain" description="Transglutaminase-like" evidence="3">
    <location>
        <begin position="472"/>
        <end position="547"/>
    </location>
</feature>
<dbReference type="Pfam" id="PF11992">
    <property type="entry name" value="TgpA_N"/>
    <property type="match status" value="1"/>
</dbReference>
<dbReference type="InterPro" id="IPR021878">
    <property type="entry name" value="TgpA_N"/>
</dbReference>
<dbReference type="SMART" id="SM00460">
    <property type="entry name" value="TGc"/>
    <property type="match status" value="1"/>
</dbReference>
<organism evidence="4 5">
    <name type="scientific">Lapidilactobacillus mulanensis</name>
    <dbReference type="NCBI Taxonomy" id="2485999"/>
    <lineage>
        <taxon>Bacteria</taxon>
        <taxon>Bacillati</taxon>
        <taxon>Bacillota</taxon>
        <taxon>Bacilli</taxon>
        <taxon>Lactobacillales</taxon>
        <taxon>Lactobacillaceae</taxon>
        <taxon>Lapidilactobacillus</taxon>
    </lineage>
</organism>
<keyword evidence="2" id="KW-1133">Transmembrane helix</keyword>
<evidence type="ECO:0000256" key="1">
    <source>
        <dbReference type="SAM" id="MobiDB-lite"/>
    </source>
</evidence>
<dbReference type="Proteomes" id="UP001597244">
    <property type="component" value="Unassembled WGS sequence"/>
</dbReference>
<dbReference type="SUPFAM" id="SSF54001">
    <property type="entry name" value="Cysteine proteinases"/>
    <property type="match status" value="1"/>
</dbReference>
<keyword evidence="5" id="KW-1185">Reference proteome</keyword>
<dbReference type="InterPro" id="IPR052901">
    <property type="entry name" value="Bact_TGase-like"/>
</dbReference>
<keyword evidence="2" id="KW-0472">Membrane</keyword>
<feature type="transmembrane region" description="Helical" evidence="2">
    <location>
        <begin position="110"/>
        <end position="130"/>
    </location>
</feature>
<dbReference type="PANTHER" id="PTHR42736">
    <property type="entry name" value="PROTEIN-GLUTAMINE GAMMA-GLUTAMYLTRANSFERASE"/>
    <property type="match status" value="1"/>
</dbReference>
<evidence type="ECO:0000256" key="2">
    <source>
        <dbReference type="SAM" id="Phobius"/>
    </source>
</evidence>
<evidence type="ECO:0000259" key="3">
    <source>
        <dbReference type="SMART" id="SM00460"/>
    </source>
</evidence>
<dbReference type="EMBL" id="JBHTOF010000032">
    <property type="protein sequence ID" value="MFD1465376.1"/>
    <property type="molecule type" value="Genomic_DNA"/>
</dbReference>
<feature type="transmembrane region" description="Helical" evidence="2">
    <location>
        <begin position="609"/>
        <end position="631"/>
    </location>
</feature>